<proteinExistence type="predicted"/>
<sequence>MKMVETLLPCFLLCLLFPVISSSADLGLNLGSKAAGKLATHCVHYALRQPRLLKLDLQSTTDPWFENIADVKSKTKLSLSNFTVDFKNDMVELALFDVVVKSTSNINILPLPFFLGEDTAHLYAEIPHASLKLDIRDFDVKLHDCVLETAALEVSLDRAFLMNIFLKPLHSLLPRSLIEESLCSSIADSLSVFENRFALEIPLAQLVPDKFREYLAWPNSTMLAQLASSESDDDMLAIRLEVDWEHNENLLGTSTEETITVIEPVTTTTTPLSTNSTTETVTDTATDIWITNTESVTESTTVVTEQFFNDQPISLNTAILEIGTDRIALWMEDRLLNEFFQEFRWDFEWMVEEIPVDSPKLPSATREFLATLCTNCYFLLKVSAHGPPHVAAVNESIVVRKSDRIFLKVVNPVRNVTSVFVSFYLTLNIQLNPRIENGIFKTQVDLLETNITMEKGAFPSSWNFFVQDLVKDMIMDVIWPNLKKEIENMIYSDGVEIPTTCGIEPNTAQLHFEDERFGVSTALQLDDVSLGTCLQQLKNKLPDPSSLLLIKETK</sequence>
<accession>A0AC34QJC0</accession>
<organism evidence="1 2">
    <name type="scientific">Panagrolaimus sp. JU765</name>
    <dbReference type="NCBI Taxonomy" id="591449"/>
    <lineage>
        <taxon>Eukaryota</taxon>
        <taxon>Metazoa</taxon>
        <taxon>Ecdysozoa</taxon>
        <taxon>Nematoda</taxon>
        <taxon>Chromadorea</taxon>
        <taxon>Rhabditida</taxon>
        <taxon>Tylenchina</taxon>
        <taxon>Panagrolaimomorpha</taxon>
        <taxon>Panagrolaimoidea</taxon>
        <taxon>Panagrolaimidae</taxon>
        <taxon>Panagrolaimus</taxon>
    </lineage>
</organism>
<reference evidence="2" key="1">
    <citation type="submission" date="2022-11" db="UniProtKB">
        <authorList>
            <consortium name="WormBaseParasite"/>
        </authorList>
    </citation>
    <scope>IDENTIFICATION</scope>
</reference>
<evidence type="ECO:0000313" key="1">
    <source>
        <dbReference type="Proteomes" id="UP000887576"/>
    </source>
</evidence>
<name>A0AC34QJC0_9BILA</name>
<evidence type="ECO:0000313" key="2">
    <source>
        <dbReference type="WBParaSite" id="JU765_v2.g16956.t1"/>
    </source>
</evidence>
<dbReference type="WBParaSite" id="JU765_v2.g16956.t1">
    <property type="protein sequence ID" value="JU765_v2.g16956.t1"/>
    <property type="gene ID" value="JU765_v2.g16956"/>
</dbReference>
<protein>
    <submittedName>
        <fullName evidence="2">Lipid-binding serum glycoprotein C-terminal domain-containing protein</fullName>
    </submittedName>
</protein>
<dbReference type="Proteomes" id="UP000887576">
    <property type="component" value="Unplaced"/>
</dbReference>